<dbReference type="RefSeq" id="WP_269330797.1">
    <property type="nucleotide sequence ID" value="NZ_JAMZFT010000001.1"/>
</dbReference>
<dbReference type="InterPro" id="IPR023346">
    <property type="entry name" value="Lysozyme-like_dom_sf"/>
</dbReference>
<keyword evidence="1" id="KW-0732">Signal</keyword>
<accession>A0A9J6PDY9</accession>
<organism evidence="2 3">
    <name type="scientific">Futiania mangrovi</name>
    <dbReference type="NCBI Taxonomy" id="2959716"/>
    <lineage>
        <taxon>Bacteria</taxon>
        <taxon>Pseudomonadati</taxon>
        <taxon>Pseudomonadota</taxon>
        <taxon>Alphaproteobacteria</taxon>
        <taxon>Futianiales</taxon>
        <taxon>Futianiaceae</taxon>
        <taxon>Futiania</taxon>
    </lineage>
</organism>
<sequence>MSAFHATADRIAWGLRAAAAALCLLTPLPAAAQAQGGMDAAGICRATTAYVEQVRGLPPQLLAAVSLTETGRSIRDDAGERQFVSWPWTINAEGKGYFFDSKDQAIAKVRQLQAQGMRSIDVGCMQINLRFHGEAFDNLEEAFDPLINVTYAAEFLTALFDEHRSWKKAIERYHSATEQFYVRYRSKVYDNWLSERERVAMSRRQLEISALEQMRAQRLSEVARRRAAAREQLANNS</sequence>
<feature type="chain" id="PRO_5039925749" evidence="1">
    <location>
        <begin position="33"/>
        <end position="237"/>
    </location>
</feature>
<dbReference type="SUPFAM" id="SSF53955">
    <property type="entry name" value="Lysozyme-like"/>
    <property type="match status" value="1"/>
</dbReference>
<gene>
    <name evidence="2" type="ORF">NJQ99_00230</name>
</gene>
<evidence type="ECO:0000313" key="2">
    <source>
        <dbReference type="EMBL" id="MCP1334831.1"/>
    </source>
</evidence>
<name>A0A9J6PDY9_9PROT</name>
<reference evidence="2" key="1">
    <citation type="submission" date="2022-06" db="EMBL/GenBank/DDBJ databases">
        <title>Isolation and Genomics of Futiania mangrovii gen. nov., sp. nov., a Rare and Metabolically-versatile member in the Class Alphaproteobacteria.</title>
        <authorList>
            <person name="Liu L."/>
            <person name="Huang W.-C."/>
            <person name="Pan J."/>
            <person name="Li J."/>
            <person name="Huang Y."/>
            <person name="Du H."/>
            <person name="Liu Y."/>
            <person name="Li M."/>
        </authorList>
    </citation>
    <scope>NUCLEOTIDE SEQUENCE</scope>
    <source>
        <strain evidence="2">FT118</strain>
    </source>
</reference>
<evidence type="ECO:0000313" key="3">
    <source>
        <dbReference type="Proteomes" id="UP001055804"/>
    </source>
</evidence>
<dbReference type="AlphaFoldDB" id="A0A9J6PDY9"/>
<dbReference type="EMBL" id="JAMZFT010000001">
    <property type="protein sequence ID" value="MCP1334831.1"/>
    <property type="molecule type" value="Genomic_DNA"/>
</dbReference>
<protein>
    <submittedName>
        <fullName evidence="2">Transglycosylase SLT domain-containing protein</fullName>
    </submittedName>
</protein>
<proteinExistence type="predicted"/>
<dbReference type="Proteomes" id="UP001055804">
    <property type="component" value="Unassembled WGS sequence"/>
</dbReference>
<keyword evidence="3" id="KW-1185">Reference proteome</keyword>
<feature type="signal peptide" evidence="1">
    <location>
        <begin position="1"/>
        <end position="32"/>
    </location>
</feature>
<comment type="caution">
    <text evidence="2">The sequence shown here is derived from an EMBL/GenBank/DDBJ whole genome shotgun (WGS) entry which is preliminary data.</text>
</comment>
<evidence type="ECO:0000256" key="1">
    <source>
        <dbReference type="SAM" id="SignalP"/>
    </source>
</evidence>